<feature type="domain" description="RNA polymerase sigma factor 70 region 4 type 2" evidence="2">
    <location>
        <begin position="122"/>
        <end position="173"/>
    </location>
</feature>
<dbReference type="InterPro" id="IPR036388">
    <property type="entry name" value="WH-like_DNA-bd_sf"/>
</dbReference>
<name>A0ABT9H398_9GAMM</name>
<accession>A0ABT9H398</accession>
<proteinExistence type="predicted"/>
<dbReference type="Pfam" id="PF20239">
    <property type="entry name" value="DUF6596"/>
    <property type="match status" value="1"/>
</dbReference>
<dbReference type="Pfam" id="PF04542">
    <property type="entry name" value="Sigma70_r2"/>
    <property type="match status" value="1"/>
</dbReference>
<dbReference type="InterPro" id="IPR013324">
    <property type="entry name" value="RNA_pol_sigma_r3/r4-like"/>
</dbReference>
<evidence type="ECO:0000259" key="1">
    <source>
        <dbReference type="Pfam" id="PF04542"/>
    </source>
</evidence>
<evidence type="ECO:0000313" key="5">
    <source>
        <dbReference type="Proteomes" id="UP001231616"/>
    </source>
</evidence>
<dbReference type="PANTHER" id="PTHR47756">
    <property type="entry name" value="BLL6612 PROTEIN-RELATED"/>
    <property type="match status" value="1"/>
</dbReference>
<dbReference type="Proteomes" id="UP001231616">
    <property type="component" value="Unassembled WGS sequence"/>
</dbReference>
<gene>
    <name evidence="4" type="ORF">Q3O60_16475</name>
</gene>
<protein>
    <submittedName>
        <fullName evidence="4">RNA polymerase sigma factor</fullName>
    </submittedName>
</protein>
<keyword evidence="5" id="KW-1185">Reference proteome</keyword>
<dbReference type="PANTHER" id="PTHR47756:SF2">
    <property type="entry name" value="BLL6612 PROTEIN"/>
    <property type="match status" value="1"/>
</dbReference>
<reference evidence="4 5" key="1">
    <citation type="submission" date="2023-08" db="EMBL/GenBank/DDBJ databases">
        <authorList>
            <person name="Joshi A."/>
            <person name="Thite S."/>
        </authorList>
    </citation>
    <scope>NUCLEOTIDE SEQUENCE [LARGE SCALE GENOMIC DNA]</scope>
    <source>
        <strain evidence="4 5">AC40</strain>
    </source>
</reference>
<dbReference type="SUPFAM" id="SSF88946">
    <property type="entry name" value="Sigma2 domain of RNA polymerase sigma factors"/>
    <property type="match status" value="1"/>
</dbReference>
<feature type="domain" description="DUF6596" evidence="3">
    <location>
        <begin position="191"/>
        <end position="290"/>
    </location>
</feature>
<dbReference type="InterPro" id="IPR013249">
    <property type="entry name" value="RNA_pol_sigma70_r4_t2"/>
</dbReference>
<evidence type="ECO:0000259" key="3">
    <source>
        <dbReference type="Pfam" id="PF20239"/>
    </source>
</evidence>
<evidence type="ECO:0000313" key="4">
    <source>
        <dbReference type="EMBL" id="MDP4537780.1"/>
    </source>
</evidence>
<dbReference type="InterPro" id="IPR007627">
    <property type="entry name" value="RNA_pol_sigma70_r2"/>
</dbReference>
<dbReference type="InterPro" id="IPR013325">
    <property type="entry name" value="RNA_pol_sigma_r2"/>
</dbReference>
<evidence type="ECO:0000259" key="2">
    <source>
        <dbReference type="Pfam" id="PF08281"/>
    </source>
</evidence>
<dbReference type="NCBIfam" id="TIGR02937">
    <property type="entry name" value="sigma70-ECF"/>
    <property type="match status" value="1"/>
</dbReference>
<dbReference type="InterPro" id="IPR046531">
    <property type="entry name" value="DUF6596"/>
</dbReference>
<dbReference type="Gene3D" id="1.10.1740.10">
    <property type="match status" value="1"/>
</dbReference>
<dbReference type="Pfam" id="PF08281">
    <property type="entry name" value="Sigma70_r4_2"/>
    <property type="match status" value="1"/>
</dbReference>
<dbReference type="SUPFAM" id="SSF88659">
    <property type="entry name" value="Sigma3 and sigma4 domains of RNA polymerase sigma factors"/>
    <property type="match status" value="1"/>
</dbReference>
<organism evidence="4 5">
    <name type="scientific">Alkalimonas collagenimarina</name>
    <dbReference type="NCBI Taxonomy" id="400390"/>
    <lineage>
        <taxon>Bacteria</taxon>
        <taxon>Pseudomonadati</taxon>
        <taxon>Pseudomonadota</taxon>
        <taxon>Gammaproteobacteria</taxon>
        <taxon>Alkalimonas</taxon>
    </lineage>
</organism>
<sequence>MQHFTSSLLKIGNRVNTESLDLLYQQYSRQVLSTLIRLLGEFELAEEAMQDAFYAAMQQWPVDGWPEHPVAWLITTGRRKGIDQIRRRQTARRYADEQLHLQDEAEPELDPTAIQDDQLRLIFTCCHPALSADARLALTLRELCGLTTEQVAAALLQKPTTLAQRIVRAKQKIKAAAIPYEIPHANELPARLQSVLQVIYLIYNEGYSSTSGTQLLNIQLADEAIRLGRQLALLLPEPEVHALLALMLLQHARQHARQNANGDLVTLEQQDRTLWLRPMLDEGLQWLALALTKPPAGVYTLQAAIAAVHSNATSYDETDWQQIQGLYQLLYQQWPSPVVALNRAVATAMHQGPEAGLQELDALSSHKAIQNYHLFHAAKADLYRRSGQFQPARIAYQRALALVQQEPERRFLQQRLATLPN</sequence>
<dbReference type="Gene3D" id="1.10.10.10">
    <property type="entry name" value="Winged helix-like DNA-binding domain superfamily/Winged helix DNA-binding domain"/>
    <property type="match status" value="1"/>
</dbReference>
<dbReference type="InterPro" id="IPR014284">
    <property type="entry name" value="RNA_pol_sigma-70_dom"/>
</dbReference>
<dbReference type="EMBL" id="JAUZVZ010000033">
    <property type="protein sequence ID" value="MDP4537780.1"/>
    <property type="molecule type" value="Genomic_DNA"/>
</dbReference>
<comment type="caution">
    <text evidence="4">The sequence shown here is derived from an EMBL/GenBank/DDBJ whole genome shotgun (WGS) entry which is preliminary data.</text>
</comment>
<feature type="domain" description="RNA polymerase sigma-70 region 2" evidence="1">
    <location>
        <begin position="23"/>
        <end position="89"/>
    </location>
</feature>